<dbReference type="GeneID" id="113500234"/>
<dbReference type="InterPro" id="IPR036058">
    <property type="entry name" value="Kazal_dom_sf"/>
</dbReference>
<name>A0A7E5W7Y7_TRINI</name>
<evidence type="ECO:0000313" key="2">
    <source>
        <dbReference type="RefSeq" id="XP_026736745.1"/>
    </source>
</evidence>
<dbReference type="SUPFAM" id="SSF100895">
    <property type="entry name" value="Kazal-type serine protease inhibitors"/>
    <property type="match status" value="1"/>
</dbReference>
<accession>A0A7E5W7Y7</accession>
<keyword evidence="1" id="KW-1185">Reference proteome</keyword>
<dbReference type="RefSeq" id="XP_026736745.1">
    <property type="nucleotide sequence ID" value="XM_026880944.1"/>
</dbReference>
<reference evidence="2" key="1">
    <citation type="submission" date="2025-08" db="UniProtKB">
        <authorList>
            <consortium name="RefSeq"/>
        </authorList>
    </citation>
    <scope>IDENTIFICATION</scope>
</reference>
<proteinExistence type="predicted"/>
<sequence>MQCGFNEEERKYKMFPSLCAMGAFSTCFKTKYVPTPLKFCVNNQLHPTRRLYGESCPVFCPNHYRPVCGASTLRSYIYKTFNNGCYFDMLNCRGDSDTSSYIEVPLEFCQRHLMKNIFKEQVVVSGLNDYRDYHEY</sequence>
<dbReference type="Proteomes" id="UP000322000">
    <property type="component" value="Chromosome 1"/>
</dbReference>
<dbReference type="OrthoDB" id="7433985at2759"/>
<dbReference type="KEGG" id="tnl:113500234"/>
<organism evidence="1 2">
    <name type="scientific">Trichoplusia ni</name>
    <name type="common">Cabbage looper</name>
    <dbReference type="NCBI Taxonomy" id="7111"/>
    <lineage>
        <taxon>Eukaryota</taxon>
        <taxon>Metazoa</taxon>
        <taxon>Ecdysozoa</taxon>
        <taxon>Arthropoda</taxon>
        <taxon>Hexapoda</taxon>
        <taxon>Insecta</taxon>
        <taxon>Pterygota</taxon>
        <taxon>Neoptera</taxon>
        <taxon>Endopterygota</taxon>
        <taxon>Lepidoptera</taxon>
        <taxon>Glossata</taxon>
        <taxon>Ditrysia</taxon>
        <taxon>Noctuoidea</taxon>
        <taxon>Noctuidae</taxon>
        <taxon>Plusiinae</taxon>
        <taxon>Trichoplusia</taxon>
    </lineage>
</organism>
<protein>
    <submittedName>
        <fullName evidence="2">Uncharacterized protein LOC113500234</fullName>
    </submittedName>
</protein>
<dbReference type="InParanoid" id="A0A7E5W7Y7"/>
<dbReference type="Gene3D" id="3.30.60.30">
    <property type="match status" value="1"/>
</dbReference>
<evidence type="ECO:0000313" key="1">
    <source>
        <dbReference type="Proteomes" id="UP000322000"/>
    </source>
</evidence>
<gene>
    <name evidence="2" type="primary">LOC113500234</name>
</gene>
<dbReference type="AlphaFoldDB" id="A0A7E5W7Y7"/>